<evidence type="ECO:0000313" key="1">
    <source>
        <dbReference type="EMBL" id="KAI0090548.1"/>
    </source>
</evidence>
<proteinExistence type="predicted"/>
<protein>
    <submittedName>
        <fullName evidence="1">Uncharacterized protein</fullName>
    </submittedName>
</protein>
<keyword evidence="2" id="KW-1185">Reference proteome</keyword>
<name>A0ACB8U8L6_9APHY</name>
<dbReference type="EMBL" id="MU274907">
    <property type="protein sequence ID" value="KAI0090548.1"/>
    <property type="molecule type" value="Genomic_DNA"/>
</dbReference>
<sequence length="700" mass="78188">MSHFWALLVSIEHYANANAGWPPVSGAHVDGRNTFNYLTQDLRVPADHIIHLKDDGARRSNIIATFKSHLIDNSRIQKGDAILFHFSGHGSYLKAPAGWTVIEEKTGDERQDDLLEVIVPWDDGVIDRETGFPTCSIPDRTLAALINKAATAHGNNITVVLDCCCSGHGTRGGAGDRRDDDDEVLVPRTVDPSLLSPLYTELDDDLGVRSPPVVSKTSRARIKALDADHVLMAACGSREMAMGGERFGGVFTREWLDALRRNDIYPRTYAEILKVIDANLDTLRRKRGIDQHPQCDGIVRDRLIFKETMMRADLFDAVPIVCLDVTGNTVEITAGEVHGIGIGTLFELHIMDRNLRSQRMVGTAIVRRVKGTTCIAELPEGIILTAPKYMALIALPPESLRYVVAYDDSPSQQAARSINLFREGMSRLNSQDTRGIYEVRRKEEAELQLYFEADGSLTIYRLDQFLGSVRNRPPHLSPAEVEQAEFANILSAMARFNRLLALTSVTHPFADKVTFELLHLVKQSDSRADDEGFFIREVDASVEITDNEAILEQPPDKRYEDYAIVLRNYLPKKLFVQIWWFDPNTYGIAPCYISADASQPTLAGNGGVLQIGASTERGEPIQFELPEGATSDTIFVKVLLTERPTRLDFMRQDDMIGSDLDGVSFILGHKKRRMDDGEAEAKGEWDILLRKITIVESQQR</sequence>
<dbReference type="Proteomes" id="UP001055072">
    <property type="component" value="Unassembled WGS sequence"/>
</dbReference>
<reference evidence="1" key="1">
    <citation type="journal article" date="2021" name="Environ. Microbiol.">
        <title>Gene family expansions and transcriptome signatures uncover fungal adaptations to wood decay.</title>
        <authorList>
            <person name="Hage H."/>
            <person name="Miyauchi S."/>
            <person name="Viragh M."/>
            <person name="Drula E."/>
            <person name="Min B."/>
            <person name="Chaduli D."/>
            <person name="Navarro D."/>
            <person name="Favel A."/>
            <person name="Norest M."/>
            <person name="Lesage-Meessen L."/>
            <person name="Balint B."/>
            <person name="Merenyi Z."/>
            <person name="de Eugenio L."/>
            <person name="Morin E."/>
            <person name="Martinez A.T."/>
            <person name="Baldrian P."/>
            <person name="Stursova M."/>
            <person name="Martinez M.J."/>
            <person name="Novotny C."/>
            <person name="Magnuson J.K."/>
            <person name="Spatafora J.W."/>
            <person name="Maurice S."/>
            <person name="Pangilinan J."/>
            <person name="Andreopoulos W."/>
            <person name="LaButti K."/>
            <person name="Hundley H."/>
            <person name="Na H."/>
            <person name="Kuo A."/>
            <person name="Barry K."/>
            <person name="Lipzen A."/>
            <person name="Henrissat B."/>
            <person name="Riley R."/>
            <person name="Ahrendt S."/>
            <person name="Nagy L.G."/>
            <person name="Grigoriev I.V."/>
            <person name="Martin F."/>
            <person name="Rosso M.N."/>
        </authorList>
    </citation>
    <scope>NUCLEOTIDE SEQUENCE</scope>
    <source>
        <strain evidence="1">CBS 384.51</strain>
    </source>
</reference>
<evidence type="ECO:0000313" key="2">
    <source>
        <dbReference type="Proteomes" id="UP001055072"/>
    </source>
</evidence>
<organism evidence="1 2">
    <name type="scientific">Irpex rosettiformis</name>
    <dbReference type="NCBI Taxonomy" id="378272"/>
    <lineage>
        <taxon>Eukaryota</taxon>
        <taxon>Fungi</taxon>
        <taxon>Dikarya</taxon>
        <taxon>Basidiomycota</taxon>
        <taxon>Agaricomycotina</taxon>
        <taxon>Agaricomycetes</taxon>
        <taxon>Polyporales</taxon>
        <taxon>Irpicaceae</taxon>
        <taxon>Irpex</taxon>
    </lineage>
</organism>
<accession>A0ACB8U8L6</accession>
<comment type="caution">
    <text evidence="1">The sequence shown here is derived from an EMBL/GenBank/DDBJ whole genome shotgun (WGS) entry which is preliminary data.</text>
</comment>
<gene>
    <name evidence="1" type="ORF">BDY19DRAFT_717273</name>
</gene>